<sequence>MDRKSQRTTIGQKARHDHLAWSEDTPEHILRRIPTYWPQYREHARAVMSARGREVVRQFYNCAAPFFGILSSLVFVSGFQIILESTYDSEKVTSVLADVHTSKMKYFQLETFILYAGVRIELDR</sequence>
<organism evidence="2">
    <name type="scientific">Spodoptera frugiperda</name>
    <name type="common">Fall armyworm</name>
    <dbReference type="NCBI Taxonomy" id="7108"/>
    <lineage>
        <taxon>Eukaryota</taxon>
        <taxon>Metazoa</taxon>
        <taxon>Ecdysozoa</taxon>
        <taxon>Arthropoda</taxon>
        <taxon>Hexapoda</taxon>
        <taxon>Insecta</taxon>
        <taxon>Pterygota</taxon>
        <taxon>Neoptera</taxon>
        <taxon>Endopterygota</taxon>
        <taxon>Lepidoptera</taxon>
        <taxon>Glossata</taxon>
        <taxon>Ditrysia</taxon>
        <taxon>Noctuoidea</taxon>
        <taxon>Noctuidae</taxon>
        <taxon>Amphipyrinae</taxon>
        <taxon>Spodoptera</taxon>
    </lineage>
</organism>
<feature type="transmembrane region" description="Helical" evidence="1">
    <location>
        <begin position="59"/>
        <end position="83"/>
    </location>
</feature>
<gene>
    <name evidence="2" type="ORF">SFRICE_012490</name>
</gene>
<proteinExistence type="predicted"/>
<keyword evidence="1" id="KW-1133">Transmembrane helix</keyword>
<evidence type="ECO:0000256" key="1">
    <source>
        <dbReference type="SAM" id="Phobius"/>
    </source>
</evidence>
<protein>
    <submittedName>
        <fullName evidence="2">SFRICE_012490</fullName>
    </submittedName>
</protein>
<keyword evidence="1" id="KW-0472">Membrane</keyword>
<dbReference type="AlphaFoldDB" id="A0A2H1WZ51"/>
<reference evidence="2" key="1">
    <citation type="submission" date="2016-07" db="EMBL/GenBank/DDBJ databases">
        <authorList>
            <person name="Bretaudeau A."/>
        </authorList>
    </citation>
    <scope>NUCLEOTIDE SEQUENCE</scope>
    <source>
        <strain evidence="2">Rice</strain>
        <tissue evidence="2">Whole body</tissue>
    </source>
</reference>
<name>A0A2H1WZ51_SPOFR</name>
<accession>A0A2H1WZ51</accession>
<evidence type="ECO:0000313" key="2">
    <source>
        <dbReference type="EMBL" id="SOQ57674.1"/>
    </source>
</evidence>
<keyword evidence="1" id="KW-0812">Transmembrane</keyword>
<dbReference type="EMBL" id="ODYU01011752">
    <property type="protein sequence ID" value="SOQ57674.1"/>
    <property type="molecule type" value="Genomic_DNA"/>
</dbReference>